<evidence type="ECO:0000259" key="1">
    <source>
        <dbReference type="Pfam" id="PF01764"/>
    </source>
</evidence>
<dbReference type="Pfam" id="PF01764">
    <property type="entry name" value="Lipase_3"/>
    <property type="match status" value="1"/>
</dbReference>
<dbReference type="SUPFAM" id="SSF53474">
    <property type="entry name" value="alpha/beta-Hydrolases"/>
    <property type="match status" value="1"/>
</dbReference>
<dbReference type="AlphaFoldDB" id="A0AA38C528"/>
<protein>
    <recommendedName>
        <fullName evidence="1">Fungal lipase-type domain-containing protein</fullName>
    </recommendedName>
</protein>
<accession>A0AA38C528</accession>
<reference evidence="2 3" key="1">
    <citation type="journal article" date="2021" name="Nat. Plants">
        <title>The Taxus genome provides insights into paclitaxel biosynthesis.</title>
        <authorList>
            <person name="Xiong X."/>
            <person name="Gou J."/>
            <person name="Liao Q."/>
            <person name="Li Y."/>
            <person name="Zhou Q."/>
            <person name="Bi G."/>
            <person name="Li C."/>
            <person name="Du R."/>
            <person name="Wang X."/>
            <person name="Sun T."/>
            <person name="Guo L."/>
            <person name="Liang H."/>
            <person name="Lu P."/>
            <person name="Wu Y."/>
            <person name="Zhang Z."/>
            <person name="Ro D.K."/>
            <person name="Shang Y."/>
            <person name="Huang S."/>
            <person name="Yan J."/>
        </authorList>
    </citation>
    <scope>NUCLEOTIDE SEQUENCE [LARGE SCALE GENOMIC DNA]</scope>
    <source>
        <strain evidence="2">Ta-2019</strain>
    </source>
</reference>
<keyword evidence="3" id="KW-1185">Reference proteome</keyword>
<dbReference type="InterPro" id="IPR029058">
    <property type="entry name" value="AB_hydrolase_fold"/>
</dbReference>
<dbReference type="Proteomes" id="UP000824469">
    <property type="component" value="Unassembled WGS sequence"/>
</dbReference>
<comment type="caution">
    <text evidence="2">The sequence shown here is derived from an EMBL/GenBank/DDBJ whole genome shotgun (WGS) entry which is preliminary data.</text>
</comment>
<dbReference type="EMBL" id="JAHRHJ020003813">
    <property type="protein sequence ID" value="KAH9291044.1"/>
    <property type="molecule type" value="Genomic_DNA"/>
</dbReference>
<evidence type="ECO:0000313" key="3">
    <source>
        <dbReference type="Proteomes" id="UP000824469"/>
    </source>
</evidence>
<name>A0AA38C528_TAXCH</name>
<dbReference type="InterPro" id="IPR002921">
    <property type="entry name" value="Fungal_lipase-type"/>
</dbReference>
<dbReference type="OMA" id="QGIRIAN"/>
<feature type="domain" description="Fungal lipase-type" evidence="1">
    <location>
        <begin position="154"/>
        <end position="180"/>
    </location>
</feature>
<dbReference type="GO" id="GO:0006629">
    <property type="term" value="P:lipid metabolic process"/>
    <property type="evidence" value="ECO:0007669"/>
    <property type="project" value="InterPro"/>
</dbReference>
<dbReference type="Gene3D" id="3.40.50.1820">
    <property type="entry name" value="alpha/beta hydrolase"/>
    <property type="match status" value="1"/>
</dbReference>
<evidence type="ECO:0000313" key="2">
    <source>
        <dbReference type="EMBL" id="KAH9291044.1"/>
    </source>
</evidence>
<organism evidence="2 3">
    <name type="scientific">Taxus chinensis</name>
    <name type="common">Chinese yew</name>
    <name type="synonym">Taxus wallichiana var. chinensis</name>
    <dbReference type="NCBI Taxonomy" id="29808"/>
    <lineage>
        <taxon>Eukaryota</taxon>
        <taxon>Viridiplantae</taxon>
        <taxon>Streptophyta</taxon>
        <taxon>Embryophyta</taxon>
        <taxon>Tracheophyta</taxon>
        <taxon>Spermatophyta</taxon>
        <taxon>Pinopsida</taxon>
        <taxon>Pinidae</taxon>
        <taxon>Conifers II</taxon>
        <taxon>Cupressales</taxon>
        <taxon>Taxaceae</taxon>
        <taxon>Taxus</taxon>
    </lineage>
</organism>
<proteinExistence type="predicted"/>
<dbReference type="PANTHER" id="PTHR31479">
    <property type="entry name" value="ALPHA/BETA-HYDROLASES SUPERFAMILY PROTEIN"/>
    <property type="match status" value="1"/>
</dbReference>
<gene>
    <name evidence="2" type="ORF">KI387_044173</name>
</gene>
<sequence length="350" mass="39277">MASERQIFKLSGPRHLTKTDWSDPDHRRCVAASLVQGVCIQERDRQERRIGPDAQAEMWWSFFNFTLLHPLHDDVDGSIFGAVYRWTEKAAGGRSRPPGAPKTVVAFRGTVKTSVTLPRDLRLDLHFVTNRLHTTSRFHTAFDAVKTNVFHDGTDNVWIAGHSLGAAIAMLAGRKMAEEEGRFLQAHLFNPPFVSAPVERIKNEKLKRGLHLTSSLVKAGLAMTLQGKQTRVESQRTFSVLQWWVPCLYVNPRDDLCSGYVRYFGNRKAMRQMGAGGVAKLAAQHSIRGMVFSAFGKDSKAGHLIPSARLTVTQNPAPDFPRAHGIHQWWAPDIRIESTEYRLDTELNAG</sequence>
<dbReference type="PANTHER" id="PTHR31479:SF2">
    <property type="entry name" value="ALPHA_BETA-HYDROLASES SUPERFAMILY PROTEIN"/>
    <property type="match status" value="1"/>
</dbReference>